<feature type="disulfide bond" evidence="8">
    <location>
        <begin position="261"/>
        <end position="270"/>
    </location>
</feature>
<keyword evidence="4" id="KW-0677">Repeat</keyword>
<protein>
    <submittedName>
        <fullName evidence="12">Attractin</fullName>
    </submittedName>
</protein>
<dbReference type="Pfam" id="PF23106">
    <property type="entry name" value="EGF_Teneurin"/>
    <property type="match status" value="1"/>
</dbReference>
<comment type="caution">
    <text evidence="12">The sequence shown here is derived from an EMBL/GenBank/DDBJ whole genome shotgun (WGS) entry which is preliminary data.</text>
</comment>
<dbReference type="PROSITE" id="PS50026">
    <property type="entry name" value="EGF_3"/>
    <property type="match status" value="2"/>
</dbReference>
<dbReference type="SMART" id="SM00423">
    <property type="entry name" value="PSI"/>
    <property type="match status" value="3"/>
</dbReference>
<dbReference type="InterPro" id="IPR016201">
    <property type="entry name" value="PSI"/>
</dbReference>
<comment type="caution">
    <text evidence="8">Lacks conserved residue(s) required for the propagation of feature annotation.</text>
</comment>
<feature type="domain" description="EGF-like" evidence="11">
    <location>
        <begin position="234"/>
        <end position="271"/>
    </location>
</feature>
<dbReference type="Gene3D" id="2.60.120.290">
    <property type="entry name" value="Spermadhesin, CUB domain"/>
    <property type="match status" value="1"/>
</dbReference>
<dbReference type="PROSITE" id="PS00022">
    <property type="entry name" value="EGF_1"/>
    <property type="match status" value="2"/>
</dbReference>
<dbReference type="InterPro" id="IPR016187">
    <property type="entry name" value="CTDL_fold"/>
</dbReference>
<dbReference type="InterPro" id="IPR051568">
    <property type="entry name" value="LZTR1/Attractin"/>
</dbReference>
<dbReference type="GO" id="GO:0005794">
    <property type="term" value="C:Golgi apparatus"/>
    <property type="evidence" value="ECO:0007669"/>
    <property type="project" value="TreeGrafter"/>
</dbReference>
<dbReference type="Pfam" id="PF24981">
    <property type="entry name" value="Beta-prop_ATRN-LZTR1"/>
    <property type="match status" value="1"/>
</dbReference>
<feature type="disulfide bond" evidence="8">
    <location>
        <begin position="108"/>
        <end position="117"/>
    </location>
</feature>
<dbReference type="AlphaFoldDB" id="A0A833Z4Z1"/>
<accession>A0A833Z4Z1</accession>
<feature type="disulfide bond" evidence="8">
    <location>
        <begin position="242"/>
        <end position="259"/>
    </location>
</feature>
<dbReference type="Proteomes" id="UP000664940">
    <property type="component" value="Unassembled WGS sequence"/>
</dbReference>
<dbReference type="SUPFAM" id="SSF56436">
    <property type="entry name" value="C-type lectin-like"/>
    <property type="match status" value="1"/>
</dbReference>
<dbReference type="SMART" id="SM00181">
    <property type="entry name" value="EGF"/>
    <property type="match status" value="2"/>
</dbReference>
<dbReference type="PROSITE" id="PS01180">
    <property type="entry name" value="CUB"/>
    <property type="match status" value="1"/>
</dbReference>
<comment type="subcellular location">
    <subcellularLocation>
        <location evidence="1">Membrane</location>
        <topology evidence="1">Single-pass membrane protein</topology>
    </subcellularLocation>
</comment>
<dbReference type="GO" id="GO:0016020">
    <property type="term" value="C:membrane"/>
    <property type="evidence" value="ECO:0007669"/>
    <property type="project" value="UniProtKB-SubCell"/>
</dbReference>
<sequence>MVAAGAAAATEAKLRGRTVATTGPSGRNGEQLRDWDVPGAGRPGLGAGLRFPQLLLLLLPPLLLLPWAAEAVAAAAVVSGSAAAEAKECDRPCVNGGRCNPGTGQCVCPTGWVGEQCQHCGGRFRLTGSSGFITDGPGNYKYKTKCTWLIEGPPNKIMRLRFSHFATECSWDHLYVYDGDSIYAPLIAAFSGLIVPERDSNETVPEVVATSGYALLHFFSDAAYNLTGFNITYNFDMCPNNCSGQGECKISNSSNTIQCECSENWTGEACDIPHCVNNCGFPHRGACNSSDVTGCSCFSGWQGPGCSIPVPANQSFWTQEEYSNPKLPRASHKAVVSGNIMWVIGGYMFNHSDYSMVLAYDLASREWLTLNRSVNDVVVRYGHSVALHQDKIYMYGGKIDSTGNVTNELRVFHMHNESWVLLNPKAKEQYAVVGHSAHIVTLNTGRVVMLVIFGHCPLYGYISSVQEYDLVTNTWSILNTVGALVQGGYGHSSVYDDKTRALYVHGGYKAFSANKYRLADDLYRYDVDTQMWTILKDSRFFRYLHTAVLVSGTMLVFGGNTHNDTSMSYGAKCFSSDFMAYDIACDRWSVLPRPSLHHVNRFGHSAVLYNSSMYVFGGFNSLLLSDVLVFTSERCEAHQSEAACVAAGPGIRCVWDAGSSQCISWELATEAPAEKLKSECFSKRTLDHDRCDQHTDCYSCTANTNDCHWCNDYCVPRNHSCTEGQVSISRYENCPKDNPAYHCNKKTSCRSCALDPSCQWEPRNQECIALPETICGNGWHLVLNSCMKITTAKENYDNAKLSCRNHNAFLASLTNQKKVDFVVTQLRIMQSSQSMVR</sequence>
<dbReference type="InterPro" id="IPR056737">
    <property type="entry name" value="Beta-prop_ATRN-MKLN-like"/>
</dbReference>
<proteinExistence type="predicted"/>
<keyword evidence="3" id="KW-0812">Transmembrane</keyword>
<feature type="disulfide bond" evidence="8">
    <location>
        <begin position="238"/>
        <end position="248"/>
    </location>
</feature>
<evidence type="ECO:0000256" key="1">
    <source>
        <dbReference type="ARBA" id="ARBA00004167"/>
    </source>
</evidence>
<keyword evidence="6 8" id="KW-1015">Disulfide bond</keyword>
<dbReference type="InterPro" id="IPR002049">
    <property type="entry name" value="LE_dom"/>
</dbReference>
<dbReference type="SUPFAM" id="SSF49854">
    <property type="entry name" value="Spermadhesin, CUB domain"/>
    <property type="match status" value="1"/>
</dbReference>
<name>A0A833Z4Z1_9CHIR</name>
<dbReference type="EMBL" id="JABVXQ010000010">
    <property type="protein sequence ID" value="KAF6087399.1"/>
    <property type="molecule type" value="Genomic_DNA"/>
</dbReference>
<dbReference type="Pfam" id="PF00431">
    <property type="entry name" value="CUB"/>
    <property type="match status" value="1"/>
</dbReference>
<keyword evidence="8" id="KW-0245">EGF-like domain</keyword>
<dbReference type="FunFam" id="2.120.10.80:FF:000031">
    <property type="entry name" value="attractin"/>
    <property type="match status" value="1"/>
</dbReference>
<feature type="compositionally biased region" description="Low complexity" evidence="9">
    <location>
        <begin position="1"/>
        <end position="11"/>
    </location>
</feature>
<dbReference type="InterPro" id="IPR000742">
    <property type="entry name" value="EGF"/>
</dbReference>
<dbReference type="InterPro" id="IPR035914">
    <property type="entry name" value="Sperma_CUB_dom_sf"/>
</dbReference>
<dbReference type="CDD" id="cd00041">
    <property type="entry name" value="CUB"/>
    <property type="match status" value="1"/>
</dbReference>
<dbReference type="PANTHER" id="PTHR46376">
    <property type="entry name" value="LEUCINE-ZIPPER-LIKE TRANSCRIPTIONAL REGULATOR 1"/>
    <property type="match status" value="1"/>
</dbReference>
<feature type="domain" description="EGF-like" evidence="11">
    <location>
        <begin position="85"/>
        <end position="118"/>
    </location>
</feature>
<evidence type="ECO:0000259" key="10">
    <source>
        <dbReference type="PROSITE" id="PS01180"/>
    </source>
</evidence>
<dbReference type="InterPro" id="IPR016186">
    <property type="entry name" value="C-type_lectin-like/link_sf"/>
</dbReference>
<feature type="region of interest" description="Disordered" evidence="9">
    <location>
        <begin position="1"/>
        <end position="36"/>
    </location>
</feature>
<dbReference type="PANTHER" id="PTHR46376:SF3">
    <property type="entry name" value="ATTRACTIN"/>
    <property type="match status" value="1"/>
</dbReference>
<evidence type="ECO:0000256" key="7">
    <source>
        <dbReference type="ARBA" id="ARBA00023180"/>
    </source>
</evidence>
<evidence type="ECO:0000256" key="5">
    <source>
        <dbReference type="ARBA" id="ARBA00022989"/>
    </source>
</evidence>
<dbReference type="Gene3D" id="2.10.25.10">
    <property type="entry name" value="Laminin"/>
    <property type="match status" value="2"/>
</dbReference>
<feature type="domain" description="CUB" evidence="10">
    <location>
        <begin position="120"/>
        <end position="236"/>
    </location>
</feature>
<gene>
    <name evidence="12" type="ORF">HJG60_001249</name>
</gene>
<keyword evidence="5" id="KW-0472">Membrane</keyword>
<keyword evidence="5" id="KW-1133">Transmembrane helix</keyword>
<dbReference type="FunFam" id="2.60.120.290:FF:000008">
    <property type="entry name" value="Attractin like 1"/>
    <property type="match status" value="1"/>
</dbReference>
<evidence type="ECO:0000256" key="4">
    <source>
        <dbReference type="ARBA" id="ARBA00022737"/>
    </source>
</evidence>
<dbReference type="FunFam" id="2.120.10.80:FF:000034">
    <property type="entry name" value="Attractin"/>
    <property type="match status" value="1"/>
</dbReference>
<dbReference type="SUPFAM" id="SSF117281">
    <property type="entry name" value="Kelch motif"/>
    <property type="match status" value="1"/>
</dbReference>
<dbReference type="InterPro" id="IPR015915">
    <property type="entry name" value="Kelch-typ_b-propeller"/>
</dbReference>
<feature type="disulfide bond" evidence="8">
    <location>
        <begin position="89"/>
        <end position="99"/>
    </location>
</feature>
<keyword evidence="2" id="KW-0880">Kelch repeat</keyword>
<evidence type="ECO:0000256" key="8">
    <source>
        <dbReference type="PROSITE-ProRule" id="PRU00076"/>
    </source>
</evidence>
<evidence type="ECO:0000259" key="11">
    <source>
        <dbReference type="PROSITE" id="PS50026"/>
    </source>
</evidence>
<evidence type="ECO:0000256" key="3">
    <source>
        <dbReference type="ARBA" id="ARBA00022692"/>
    </source>
</evidence>
<reference evidence="12 13" key="1">
    <citation type="journal article" date="2020" name="Nature">
        <title>Six reference-quality genomes reveal evolution of bat adaptations.</title>
        <authorList>
            <person name="Jebb D."/>
            <person name="Huang Z."/>
            <person name="Pippel M."/>
            <person name="Hughes G.M."/>
            <person name="Lavrichenko K."/>
            <person name="Devanna P."/>
            <person name="Winkler S."/>
            <person name="Jermiin L.S."/>
            <person name="Skirmuntt E.C."/>
            <person name="Katzourakis A."/>
            <person name="Burkitt-Gray L."/>
            <person name="Ray D.A."/>
            <person name="Sullivan K.A.M."/>
            <person name="Roscito J.G."/>
            <person name="Kirilenko B.M."/>
            <person name="Davalos L.M."/>
            <person name="Corthals A.P."/>
            <person name="Power M.L."/>
            <person name="Jones G."/>
            <person name="Ransome R.D."/>
            <person name="Dechmann D.K.N."/>
            <person name="Locatelli A.G."/>
            <person name="Puechmaille S.J."/>
            <person name="Fedrigo O."/>
            <person name="Jarvis E.D."/>
            <person name="Hiller M."/>
            <person name="Vernes S.C."/>
            <person name="Myers E.W."/>
            <person name="Teeling E.C."/>
        </authorList>
    </citation>
    <scope>NUCLEOTIDE SEQUENCE [LARGE SCALE GENOMIC DNA]</scope>
    <source>
        <strain evidence="12">Bat1K_MPI-CBG_1</strain>
    </source>
</reference>
<evidence type="ECO:0000256" key="9">
    <source>
        <dbReference type="SAM" id="MobiDB-lite"/>
    </source>
</evidence>
<dbReference type="Gene3D" id="3.10.100.10">
    <property type="entry name" value="Mannose-Binding Protein A, subunit A"/>
    <property type="match status" value="1"/>
</dbReference>
<evidence type="ECO:0000313" key="13">
    <source>
        <dbReference type="Proteomes" id="UP000664940"/>
    </source>
</evidence>
<organism evidence="12 13">
    <name type="scientific">Phyllostomus discolor</name>
    <name type="common">pale spear-nosed bat</name>
    <dbReference type="NCBI Taxonomy" id="89673"/>
    <lineage>
        <taxon>Eukaryota</taxon>
        <taxon>Metazoa</taxon>
        <taxon>Chordata</taxon>
        <taxon>Craniata</taxon>
        <taxon>Vertebrata</taxon>
        <taxon>Euteleostomi</taxon>
        <taxon>Mammalia</taxon>
        <taxon>Eutheria</taxon>
        <taxon>Laurasiatheria</taxon>
        <taxon>Chiroptera</taxon>
        <taxon>Yangochiroptera</taxon>
        <taxon>Phyllostomidae</taxon>
        <taxon>Phyllostominae</taxon>
        <taxon>Phyllostomus</taxon>
    </lineage>
</organism>
<dbReference type="Gene3D" id="2.120.10.80">
    <property type="entry name" value="Kelch-type beta propeller"/>
    <property type="match status" value="2"/>
</dbReference>
<evidence type="ECO:0000256" key="2">
    <source>
        <dbReference type="ARBA" id="ARBA00022441"/>
    </source>
</evidence>
<evidence type="ECO:0000256" key="6">
    <source>
        <dbReference type="ARBA" id="ARBA00023157"/>
    </source>
</evidence>
<dbReference type="CDD" id="cd00055">
    <property type="entry name" value="EGF_Lam"/>
    <property type="match status" value="1"/>
</dbReference>
<dbReference type="SMART" id="SM00042">
    <property type="entry name" value="CUB"/>
    <property type="match status" value="1"/>
</dbReference>
<evidence type="ECO:0000313" key="12">
    <source>
        <dbReference type="EMBL" id="KAF6087399.1"/>
    </source>
</evidence>
<keyword evidence="7" id="KW-0325">Glycoprotein</keyword>
<dbReference type="InterPro" id="IPR000859">
    <property type="entry name" value="CUB_dom"/>
</dbReference>